<evidence type="ECO:0000313" key="1">
    <source>
        <dbReference type="EMBL" id="KAD1059742.1"/>
    </source>
</evidence>
<evidence type="ECO:0000313" key="2">
    <source>
        <dbReference type="Proteomes" id="UP000326396"/>
    </source>
</evidence>
<dbReference type="AlphaFoldDB" id="A0A5N6LHF1"/>
<reference evidence="1 2" key="1">
    <citation type="submission" date="2019-05" db="EMBL/GenBank/DDBJ databases">
        <title>Mikania micrantha, genome provides insights into the molecular mechanism of rapid growth.</title>
        <authorList>
            <person name="Liu B."/>
        </authorList>
    </citation>
    <scope>NUCLEOTIDE SEQUENCE [LARGE SCALE GENOMIC DNA]</scope>
    <source>
        <strain evidence="1">NLD-2019</strain>
        <tissue evidence="1">Leaf</tissue>
    </source>
</reference>
<proteinExistence type="predicted"/>
<dbReference type="Proteomes" id="UP000326396">
    <property type="component" value="Unassembled WGS sequence"/>
</dbReference>
<dbReference type="EMBL" id="SZYD01001116">
    <property type="protein sequence ID" value="KAD1059742.1"/>
    <property type="molecule type" value="Genomic_DNA"/>
</dbReference>
<organism evidence="1 2">
    <name type="scientific">Mikania micrantha</name>
    <name type="common">bitter vine</name>
    <dbReference type="NCBI Taxonomy" id="192012"/>
    <lineage>
        <taxon>Eukaryota</taxon>
        <taxon>Viridiplantae</taxon>
        <taxon>Streptophyta</taxon>
        <taxon>Embryophyta</taxon>
        <taxon>Tracheophyta</taxon>
        <taxon>Spermatophyta</taxon>
        <taxon>Magnoliopsida</taxon>
        <taxon>eudicotyledons</taxon>
        <taxon>Gunneridae</taxon>
        <taxon>Pentapetalae</taxon>
        <taxon>asterids</taxon>
        <taxon>campanulids</taxon>
        <taxon>Asterales</taxon>
        <taxon>Asteraceae</taxon>
        <taxon>Asteroideae</taxon>
        <taxon>Heliantheae alliance</taxon>
        <taxon>Eupatorieae</taxon>
        <taxon>Mikania</taxon>
    </lineage>
</organism>
<gene>
    <name evidence="1" type="ORF">E3N88_43344</name>
</gene>
<keyword evidence="2" id="KW-1185">Reference proteome</keyword>
<comment type="caution">
    <text evidence="1">The sequence shown here is derived from an EMBL/GenBank/DDBJ whole genome shotgun (WGS) entry which is preliminary data.</text>
</comment>
<protein>
    <submittedName>
        <fullName evidence="1">Uncharacterized protein</fullName>
    </submittedName>
</protein>
<name>A0A5N6LHF1_9ASTR</name>
<sequence length="130" mass="13938">MAKSQNRTRSSLRVLPLLNSKRHGSHQDNNPSVSVSYLPSSFSSLPIYHRQFVTLILHHLNSSSSIVHPLIVEASTSVIGSGLCAERRVGAVRRVVGSGVGAAVRRIGVVLWRALAVGLGPVCCCVCLKE</sequence>
<accession>A0A5N6LHF1</accession>